<sequence length="251" mass="28052">MIPYERQQKILSLLKDTELVKFDEIQAVFPKVSSSTLRRDLKELEKNNKVEYLSGGAVKLMSTVGEIPITTRNTLYQEEKEKIASLAAKEIQDGDVIYLDSGSTCSLLFEKILTKRITIYTTNTDIFSIKGEILAEIIMLGGQFNPINSSVSGALTEVNLRDIYFSKSFLGVNGIDEKFGVTTPTIVEATKKRLVKEHSDNVFLLCDSSKFHKLSNVKAFALQDITVVSDRFDERISKLVPLVAARSGQDM</sequence>
<evidence type="ECO:0000256" key="1">
    <source>
        <dbReference type="ARBA" id="ARBA00023015"/>
    </source>
</evidence>
<evidence type="ECO:0000313" key="5">
    <source>
        <dbReference type="EMBL" id="RFU50837.1"/>
    </source>
</evidence>
<keyword evidence="9" id="KW-1185">Reference proteome</keyword>
<dbReference type="Proteomes" id="UP000246115">
    <property type="component" value="Chromosome"/>
</dbReference>
<dbReference type="EMBL" id="CP031733">
    <property type="protein sequence ID" value="AXQ77721.1"/>
    <property type="molecule type" value="Genomic_DNA"/>
</dbReference>
<organism evidence="6 8">
    <name type="scientific">Streptococcus chenjunshii</name>
    <dbReference type="NCBI Taxonomy" id="2173853"/>
    <lineage>
        <taxon>Bacteria</taxon>
        <taxon>Bacillati</taxon>
        <taxon>Bacillota</taxon>
        <taxon>Bacilli</taxon>
        <taxon>Lactobacillales</taxon>
        <taxon>Streptococcaceae</taxon>
        <taxon>Streptococcus</taxon>
    </lineage>
</organism>
<keyword evidence="1" id="KW-0805">Transcription regulation</keyword>
<dbReference type="Proteomes" id="UP000262901">
    <property type="component" value="Unassembled WGS sequence"/>
</dbReference>
<dbReference type="EMBL" id="QVQY01000015">
    <property type="protein sequence ID" value="RFU50837.1"/>
    <property type="molecule type" value="Genomic_DNA"/>
</dbReference>
<dbReference type="InterPro" id="IPR001034">
    <property type="entry name" value="DeoR_HTH"/>
</dbReference>
<dbReference type="SMART" id="SM01134">
    <property type="entry name" value="DeoRC"/>
    <property type="match status" value="1"/>
</dbReference>
<evidence type="ECO:0000313" key="7">
    <source>
        <dbReference type="Proteomes" id="UP000246115"/>
    </source>
</evidence>
<dbReference type="SMART" id="SM00420">
    <property type="entry name" value="HTH_DEOR"/>
    <property type="match status" value="1"/>
</dbReference>
<dbReference type="SUPFAM" id="SSF46785">
    <property type="entry name" value="Winged helix' DNA-binding domain"/>
    <property type="match status" value="1"/>
</dbReference>
<dbReference type="Proteomes" id="UP000264056">
    <property type="component" value="Unassembled WGS sequence"/>
</dbReference>
<dbReference type="InterPro" id="IPR036390">
    <property type="entry name" value="WH_DNA-bd_sf"/>
</dbReference>
<reference evidence="5 9" key="1">
    <citation type="submission" date="2018-08" db="EMBL/GenBank/DDBJ databases">
        <title>Draft genome of Streptococcus sp .nov. Z2.</title>
        <authorList>
            <person name="Tian Z."/>
        </authorList>
    </citation>
    <scope>NUCLEOTIDE SEQUENCE [LARGE SCALE GENOMIC DNA]</scope>
    <source>
        <strain evidence="5 9">Z2</strain>
    </source>
</reference>
<feature type="domain" description="HTH deoR-type" evidence="3">
    <location>
        <begin position="3"/>
        <end position="59"/>
    </location>
</feature>
<accession>A0A372KL42</accession>
<proteinExistence type="predicted"/>
<evidence type="ECO:0000313" key="4">
    <source>
        <dbReference type="EMBL" id="AXQ77721.1"/>
    </source>
</evidence>
<dbReference type="Gene3D" id="3.40.50.1360">
    <property type="match status" value="1"/>
</dbReference>
<dbReference type="Pfam" id="PF00455">
    <property type="entry name" value="DeoRC"/>
    <property type="match status" value="1"/>
</dbReference>
<dbReference type="InterPro" id="IPR014036">
    <property type="entry name" value="DeoR-like_C"/>
</dbReference>
<dbReference type="PROSITE" id="PS51000">
    <property type="entry name" value="HTH_DEOR_2"/>
    <property type="match status" value="1"/>
</dbReference>
<gene>
    <name evidence="4" type="ORF">DDV21_000835</name>
    <name evidence="5" type="ORF">DDV22_06500</name>
    <name evidence="6" type="ORF">DDV23_06760</name>
</gene>
<evidence type="ECO:0000259" key="3">
    <source>
        <dbReference type="PROSITE" id="PS51000"/>
    </source>
</evidence>
<reference evidence="6 8" key="2">
    <citation type="submission" date="2018-08" db="EMBL/GenBank/DDBJ databases">
        <title>Draft genome of Streptococcus sp. nov. Z1.</title>
        <authorList>
            <person name="Tian Z."/>
        </authorList>
    </citation>
    <scope>NUCLEOTIDE SEQUENCE [LARGE SCALE GENOMIC DNA]</scope>
    <source>
        <strain evidence="6">Z1</strain>
        <strain evidence="8">Z1(2018)</strain>
    </source>
</reference>
<dbReference type="PANTHER" id="PTHR30363">
    <property type="entry name" value="HTH-TYPE TRANSCRIPTIONAL REGULATOR SRLR-RELATED"/>
    <property type="match status" value="1"/>
</dbReference>
<dbReference type="AlphaFoldDB" id="A0A372KL42"/>
<accession>A0A346N9M6</accession>
<dbReference type="GO" id="GO:0003700">
    <property type="term" value="F:DNA-binding transcription factor activity"/>
    <property type="evidence" value="ECO:0007669"/>
    <property type="project" value="InterPro"/>
</dbReference>
<protein>
    <submittedName>
        <fullName evidence="6">DeoR/GlpR transcriptional regulator</fullName>
    </submittedName>
</protein>
<evidence type="ECO:0000313" key="9">
    <source>
        <dbReference type="Proteomes" id="UP000264056"/>
    </source>
</evidence>
<evidence type="ECO:0000313" key="8">
    <source>
        <dbReference type="Proteomes" id="UP000262901"/>
    </source>
</evidence>
<evidence type="ECO:0000313" key="6">
    <source>
        <dbReference type="EMBL" id="RFU52983.1"/>
    </source>
</evidence>
<dbReference type="EMBL" id="QVQZ01000014">
    <property type="protein sequence ID" value="RFU52983.1"/>
    <property type="molecule type" value="Genomic_DNA"/>
</dbReference>
<dbReference type="InterPro" id="IPR050313">
    <property type="entry name" value="Carb_Metab_HTH_regulators"/>
</dbReference>
<dbReference type="InterPro" id="IPR037171">
    <property type="entry name" value="NagB/RpiA_transferase-like"/>
</dbReference>
<name>A0A372KL42_9STRE</name>
<dbReference type="OrthoDB" id="9797223at2"/>
<dbReference type="Pfam" id="PF08220">
    <property type="entry name" value="HTH_DeoR"/>
    <property type="match status" value="1"/>
</dbReference>
<dbReference type="PANTHER" id="PTHR30363:SF44">
    <property type="entry name" value="AGA OPERON TRANSCRIPTIONAL REPRESSOR-RELATED"/>
    <property type="match status" value="1"/>
</dbReference>
<reference evidence="7" key="3">
    <citation type="submission" date="2018-08" db="EMBL/GenBank/DDBJ databases">
        <title>Streptococcus chenjunshii sp. nov., isolated from stools sample of the Tibetan antelope in the Qinghai-Tibet plateau, China.</title>
        <authorList>
            <person name="Tian Z."/>
        </authorList>
    </citation>
    <scope>NUCLEOTIDE SEQUENCE [LARGE SCALE GENOMIC DNA]</scope>
    <source>
        <strain evidence="7">Z15</strain>
    </source>
</reference>
<dbReference type="SUPFAM" id="SSF100950">
    <property type="entry name" value="NagB/RpiA/CoA transferase-like"/>
    <property type="match status" value="1"/>
</dbReference>
<evidence type="ECO:0000256" key="2">
    <source>
        <dbReference type="ARBA" id="ARBA00023163"/>
    </source>
</evidence>
<dbReference type="RefSeq" id="WP_116878357.1">
    <property type="nucleotide sequence ID" value="NZ_CP031733.1"/>
</dbReference>
<reference evidence="4" key="4">
    <citation type="journal article" date="2019" name="Int. J. Syst. Evol. Microbiol.">
        <title>Streptococcus chenjunshii sp. nov. isolated from feces of Tibetan antelopes.</title>
        <authorList>
            <person name="Tian Z."/>
            <person name="Lu S."/>
            <person name="Jin D."/>
            <person name="Yang J."/>
            <person name="Pu J."/>
            <person name="Lai X.H."/>
            <person name="Bai X.N."/>
            <person name="Wu X.M."/>
            <person name="Li J."/>
            <person name="Wang S."/>
            <person name="Xu J."/>
        </authorList>
    </citation>
    <scope>NUCLEOTIDE SEQUENCE</scope>
    <source>
        <strain evidence="4">Z15</strain>
    </source>
</reference>
<keyword evidence="2" id="KW-0804">Transcription</keyword>
<dbReference type="KEGG" id="schj:DDV21_000835"/>